<dbReference type="InterPro" id="IPR050704">
    <property type="entry name" value="Peptidase_C85-like"/>
</dbReference>
<evidence type="ECO:0000259" key="2">
    <source>
        <dbReference type="PROSITE" id="PS50802"/>
    </source>
</evidence>
<dbReference type="SUPFAM" id="SSF54001">
    <property type="entry name" value="Cysteine proteinases"/>
    <property type="match status" value="1"/>
</dbReference>
<evidence type="ECO:0000256" key="1">
    <source>
        <dbReference type="SAM" id="MobiDB-lite"/>
    </source>
</evidence>
<proteinExistence type="predicted"/>
<dbReference type="AlphaFoldDB" id="A0AAD5WRZ5"/>
<organism evidence="3 4">
    <name type="scientific">Zalerion maritima</name>
    <dbReference type="NCBI Taxonomy" id="339359"/>
    <lineage>
        <taxon>Eukaryota</taxon>
        <taxon>Fungi</taxon>
        <taxon>Dikarya</taxon>
        <taxon>Ascomycota</taxon>
        <taxon>Pezizomycotina</taxon>
        <taxon>Sordariomycetes</taxon>
        <taxon>Lulworthiomycetidae</taxon>
        <taxon>Lulworthiales</taxon>
        <taxon>Lulworthiaceae</taxon>
        <taxon>Zalerion</taxon>
    </lineage>
</organism>
<name>A0AAD5WRZ5_9PEZI</name>
<comment type="caution">
    <text evidence="3">The sequence shown here is derived from an EMBL/GenBank/DDBJ whole genome shotgun (WGS) entry which is preliminary data.</text>
</comment>
<feature type="compositionally biased region" description="Basic residues" evidence="1">
    <location>
        <begin position="23"/>
        <end position="35"/>
    </location>
</feature>
<sequence length="309" mass="34712">MEALNQLKSRHSKERKDLQSRITAKKKNANKKTRKGVNNECAQLEIQLKEHQDQELAFLIGEPSEATLDDVSESDPEAVQPPTEDNTNGLGQKLDATPISQTEPENQESGGPKKKRNRHKERLARRAAEQETAAIAAEEEAANMVDHKKIEKAYMLKEFKANSLVEQDIRPDGHCLFSAVADQLQQRGIPLNSDATATRQGVLPYKAVRHVAASYMEKHSDDFAPFLEEPLDQYIKKIRDTAEWGGQLELQALARAYKVEISVVQESHTHLIEPGTGGDTASKPDRIWLAYYLHGYGLGEHYNSLRKQP</sequence>
<dbReference type="CDD" id="cd22762">
    <property type="entry name" value="OTU_fungi_OTU2-like"/>
    <property type="match status" value="1"/>
</dbReference>
<gene>
    <name evidence="3" type="ORF">MKZ38_004003</name>
</gene>
<feature type="domain" description="OTU" evidence="2">
    <location>
        <begin position="164"/>
        <end position="308"/>
    </location>
</feature>
<feature type="region of interest" description="Disordered" evidence="1">
    <location>
        <begin position="1"/>
        <end position="37"/>
    </location>
</feature>
<dbReference type="PROSITE" id="PS50802">
    <property type="entry name" value="OTU"/>
    <property type="match status" value="1"/>
</dbReference>
<feature type="region of interest" description="Disordered" evidence="1">
    <location>
        <begin position="55"/>
        <end position="126"/>
    </location>
</feature>
<dbReference type="GO" id="GO:0016579">
    <property type="term" value="P:protein deubiquitination"/>
    <property type="evidence" value="ECO:0007669"/>
    <property type="project" value="TreeGrafter"/>
</dbReference>
<dbReference type="PANTHER" id="PTHR12419:SF10">
    <property type="entry name" value="DEUBIQUITINASE OTUD6B"/>
    <property type="match status" value="1"/>
</dbReference>
<dbReference type="PANTHER" id="PTHR12419">
    <property type="entry name" value="OTU DOMAIN CONTAINING PROTEIN"/>
    <property type="match status" value="1"/>
</dbReference>
<dbReference type="InterPro" id="IPR003323">
    <property type="entry name" value="OTU_dom"/>
</dbReference>
<accession>A0AAD5WRZ5</accession>
<dbReference type="EMBL" id="JAKWBI020000235">
    <property type="protein sequence ID" value="KAJ2898331.1"/>
    <property type="molecule type" value="Genomic_DNA"/>
</dbReference>
<dbReference type="Gene3D" id="3.90.70.80">
    <property type="match status" value="1"/>
</dbReference>
<feature type="compositionally biased region" description="Polar residues" evidence="1">
    <location>
        <begin position="98"/>
        <end position="109"/>
    </location>
</feature>
<feature type="compositionally biased region" description="Acidic residues" evidence="1">
    <location>
        <begin position="67"/>
        <end position="76"/>
    </location>
</feature>
<feature type="compositionally biased region" description="Basic residues" evidence="1">
    <location>
        <begin position="112"/>
        <end position="123"/>
    </location>
</feature>
<evidence type="ECO:0000313" key="3">
    <source>
        <dbReference type="EMBL" id="KAJ2898331.1"/>
    </source>
</evidence>
<dbReference type="Proteomes" id="UP001201980">
    <property type="component" value="Unassembled WGS sequence"/>
</dbReference>
<dbReference type="Pfam" id="PF02338">
    <property type="entry name" value="OTU"/>
    <property type="match status" value="1"/>
</dbReference>
<dbReference type="InterPro" id="IPR038765">
    <property type="entry name" value="Papain-like_cys_pep_sf"/>
</dbReference>
<protein>
    <recommendedName>
        <fullName evidence="2">OTU domain-containing protein</fullName>
    </recommendedName>
</protein>
<dbReference type="InterPro" id="IPR049771">
    <property type="entry name" value="OTU2-like_OTU"/>
</dbReference>
<keyword evidence="4" id="KW-1185">Reference proteome</keyword>
<reference evidence="3" key="1">
    <citation type="submission" date="2022-07" db="EMBL/GenBank/DDBJ databases">
        <title>Draft genome sequence of Zalerion maritima ATCC 34329, a (micro)plastics degrading marine fungus.</title>
        <authorList>
            <person name="Paco A."/>
            <person name="Goncalves M.F.M."/>
            <person name="Rocha-Santos T.A.P."/>
            <person name="Alves A."/>
        </authorList>
    </citation>
    <scope>NUCLEOTIDE SEQUENCE</scope>
    <source>
        <strain evidence="3">ATCC 34329</strain>
    </source>
</reference>
<evidence type="ECO:0000313" key="4">
    <source>
        <dbReference type="Proteomes" id="UP001201980"/>
    </source>
</evidence>
<dbReference type="GO" id="GO:0004843">
    <property type="term" value="F:cysteine-type deubiquitinase activity"/>
    <property type="evidence" value="ECO:0007669"/>
    <property type="project" value="TreeGrafter"/>
</dbReference>